<keyword evidence="1" id="KW-1133">Transmembrane helix</keyword>
<dbReference type="EMBL" id="ASPP01015701">
    <property type="protein sequence ID" value="ETO17958.1"/>
    <property type="molecule type" value="Genomic_DNA"/>
</dbReference>
<dbReference type="InterPro" id="IPR002859">
    <property type="entry name" value="PKD/REJ-like"/>
</dbReference>
<keyword evidence="1" id="KW-0472">Membrane</keyword>
<feature type="transmembrane region" description="Helical" evidence="1">
    <location>
        <begin position="682"/>
        <end position="703"/>
    </location>
</feature>
<accession>X6MVE7</accession>
<keyword evidence="1" id="KW-0812">Transmembrane</keyword>
<name>X6MVE7_RETFI</name>
<evidence type="ECO:0000313" key="3">
    <source>
        <dbReference type="EMBL" id="ETO17958.1"/>
    </source>
</evidence>
<reference evidence="3 4" key="1">
    <citation type="journal article" date="2013" name="Curr. Biol.">
        <title>The Genome of the Foraminiferan Reticulomyxa filosa.</title>
        <authorList>
            <person name="Glockner G."/>
            <person name="Hulsmann N."/>
            <person name="Schleicher M."/>
            <person name="Noegel A.A."/>
            <person name="Eichinger L."/>
            <person name="Gallinger C."/>
            <person name="Pawlowski J."/>
            <person name="Sierra R."/>
            <person name="Euteneuer U."/>
            <person name="Pillet L."/>
            <person name="Moustafa A."/>
            <person name="Platzer M."/>
            <person name="Groth M."/>
            <person name="Szafranski K."/>
            <person name="Schliwa M."/>
        </authorList>
    </citation>
    <scope>NUCLEOTIDE SEQUENCE [LARGE SCALE GENOMIC DNA]</scope>
</reference>
<evidence type="ECO:0000256" key="1">
    <source>
        <dbReference type="SAM" id="Phobius"/>
    </source>
</evidence>
<dbReference type="OrthoDB" id="444119at2759"/>
<organism evidence="3 4">
    <name type="scientific">Reticulomyxa filosa</name>
    <dbReference type="NCBI Taxonomy" id="46433"/>
    <lineage>
        <taxon>Eukaryota</taxon>
        <taxon>Sar</taxon>
        <taxon>Rhizaria</taxon>
        <taxon>Retaria</taxon>
        <taxon>Foraminifera</taxon>
        <taxon>Monothalamids</taxon>
        <taxon>Reticulomyxidae</taxon>
        <taxon>Reticulomyxa</taxon>
    </lineage>
</organism>
<dbReference type="AlphaFoldDB" id="X6MVE7"/>
<feature type="transmembrane region" description="Helical" evidence="1">
    <location>
        <begin position="493"/>
        <end position="511"/>
    </location>
</feature>
<dbReference type="Pfam" id="PF02010">
    <property type="entry name" value="REJ"/>
    <property type="match status" value="1"/>
</dbReference>
<evidence type="ECO:0000259" key="2">
    <source>
        <dbReference type="Pfam" id="PF02010"/>
    </source>
</evidence>
<keyword evidence="4" id="KW-1185">Reference proteome</keyword>
<feature type="domain" description="PKD/REJ-like" evidence="2">
    <location>
        <begin position="138"/>
        <end position="652"/>
    </location>
</feature>
<comment type="caution">
    <text evidence="3">The sequence shown here is derived from an EMBL/GenBank/DDBJ whole genome shotgun (WGS) entry which is preliminary data.</text>
</comment>
<protein>
    <recommendedName>
        <fullName evidence="2">PKD/REJ-like domain-containing protein</fullName>
    </recommendedName>
</protein>
<sequence length="704" mass="79861">MYLPTRIDKCSDLHVNGLLFGHGGRNFTKGWVSVLMDKNATYNVEIIHQDWIDFVIPHAFMDTFNATFISILVHLQNWLSSEYSTFQYMVTRGSNTQPFANLIWNVPSTTNTLFFGRWSDNLLSTFAGHVSTCNGNDGYSVKYTWSSLTNNNVNKTKVYAAFSNWYSSDQWKNVSISEKTVSIPEQSPDLYYPKDSSVDTFTTGTIYPFALKVQVQNGSWVSPVGTHFEAYAYVRETLIAVTPIPLQRILKGQQSSLQLYAPDLIAFEGNASAWNISNLQIQWKCTRQAHFSSSNASDLFSDVDILSVFALNESWPVNPCDTNVVDNVQTNALVFQPNATYLKNDTVYEFTLDVQDILGTQSIRSFARYYIVGSNAPMVMIQGNPSTMNWNKPGQIVAVVEPHDDTQSIANITFQWAILNKKDRLLAFLNHSVVTNYDQDQQKIVSTLQLQPYAATSNRWDKWCDINNELPGTDHYITLLAKYKLTIFGHNKLQFFFFLEKGNFLIHVFTYKKKKKKKRNQPNNAHWWSSATTGLHINMPPRKGNCEIAPSHGTALSSVFSIDCYGFADRNRPQTQQTVVTDPLQYLFVLINATDGNEIGLLNTQWSVIPRIEDLTLPAGDYRIRVLAKDVFDAVVCDSVSVHVANMVNTSAVSGQTAVQDAFVIANDTYTNSLRDITNTNFCLVCVFFFLIYIMYIYMYIMYT</sequence>
<evidence type="ECO:0000313" key="4">
    <source>
        <dbReference type="Proteomes" id="UP000023152"/>
    </source>
</evidence>
<gene>
    <name evidence="3" type="ORF">RFI_19346</name>
</gene>
<dbReference type="Proteomes" id="UP000023152">
    <property type="component" value="Unassembled WGS sequence"/>
</dbReference>
<proteinExistence type="predicted"/>